<evidence type="ECO:0000256" key="3">
    <source>
        <dbReference type="ARBA" id="ARBA00022475"/>
    </source>
</evidence>
<accession>A0A840IBH7</accession>
<dbReference type="AlphaFoldDB" id="A0A840IBH7"/>
<dbReference type="PROSITE" id="PS50928">
    <property type="entry name" value="ABC_TM1"/>
    <property type="match status" value="1"/>
</dbReference>
<keyword evidence="3" id="KW-1003">Cell membrane</keyword>
<evidence type="ECO:0000256" key="4">
    <source>
        <dbReference type="ARBA" id="ARBA00022692"/>
    </source>
</evidence>
<evidence type="ECO:0000256" key="7">
    <source>
        <dbReference type="RuleBase" id="RU363032"/>
    </source>
</evidence>
<keyword evidence="6 7" id="KW-0472">Membrane</keyword>
<dbReference type="EMBL" id="JACHNU010000001">
    <property type="protein sequence ID" value="MBB4661418.1"/>
    <property type="molecule type" value="Genomic_DNA"/>
</dbReference>
<feature type="region of interest" description="Disordered" evidence="8">
    <location>
        <begin position="1"/>
        <end position="23"/>
    </location>
</feature>
<reference evidence="10 11" key="1">
    <citation type="submission" date="2020-08" db="EMBL/GenBank/DDBJ databases">
        <title>Genomic Encyclopedia of Archaeal and Bacterial Type Strains, Phase II (KMG-II): from individual species to whole genera.</title>
        <authorList>
            <person name="Goeker M."/>
        </authorList>
    </citation>
    <scope>NUCLEOTIDE SEQUENCE [LARGE SCALE GENOMIC DNA]</scope>
    <source>
        <strain evidence="10 11">DSM 23288</strain>
    </source>
</reference>
<evidence type="ECO:0000313" key="11">
    <source>
        <dbReference type="Proteomes" id="UP000585272"/>
    </source>
</evidence>
<dbReference type="Proteomes" id="UP000585272">
    <property type="component" value="Unassembled WGS sequence"/>
</dbReference>
<evidence type="ECO:0000313" key="10">
    <source>
        <dbReference type="EMBL" id="MBB4661418.1"/>
    </source>
</evidence>
<proteinExistence type="inferred from homology"/>
<keyword evidence="4 7" id="KW-0812">Transmembrane</keyword>
<keyword evidence="5 7" id="KW-1133">Transmembrane helix</keyword>
<dbReference type="Pfam" id="PF00528">
    <property type="entry name" value="BPD_transp_1"/>
    <property type="match status" value="1"/>
</dbReference>
<sequence>MSATVPEAARPAPGPRGGGRSPAPVRRAWAAVGEAGLRVVAIGLVAFLALALVGPPLWGKDPLAVALPDALQPPSAAHPFGTDELGRDVLARFLVGARISLAVGVCAVFASSVVGTLIGAFTGLVGGVVDAVIGRALDGVLAFPALIMGMALAVAMGPGPLSVGLAIAVTGVPWYARTVRSEVLSLRSREFIDAQRVLGAPTGHILTRHVLPSVLGGVAVQASLGIAYAVLAIAGLGFLGLGIQPPTPEWGGMITAGRTYLISGQWWMSIFPGLGILALVTLSMALGEGLRDHLDPHGKLRR</sequence>
<dbReference type="InterPro" id="IPR035906">
    <property type="entry name" value="MetI-like_sf"/>
</dbReference>
<evidence type="ECO:0000256" key="8">
    <source>
        <dbReference type="SAM" id="MobiDB-lite"/>
    </source>
</evidence>
<dbReference type="GO" id="GO:0055085">
    <property type="term" value="P:transmembrane transport"/>
    <property type="evidence" value="ECO:0007669"/>
    <property type="project" value="InterPro"/>
</dbReference>
<protein>
    <submittedName>
        <fullName evidence="10">Peptide/nickel transport system permease protein</fullName>
    </submittedName>
</protein>
<comment type="similarity">
    <text evidence="7">Belongs to the binding-protein-dependent transport system permease family.</text>
</comment>
<evidence type="ECO:0000256" key="6">
    <source>
        <dbReference type="ARBA" id="ARBA00023136"/>
    </source>
</evidence>
<dbReference type="SUPFAM" id="SSF161098">
    <property type="entry name" value="MetI-like"/>
    <property type="match status" value="1"/>
</dbReference>
<dbReference type="Gene3D" id="1.10.3720.10">
    <property type="entry name" value="MetI-like"/>
    <property type="match status" value="1"/>
</dbReference>
<evidence type="ECO:0000256" key="5">
    <source>
        <dbReference type="ARBA" id="ARBA00022989"/>
    </source>
</evidence>
<gene>
    <name evidence="10" type="ORF">BDZ31_000991</name>
</gene>
<feature type="transmembrane region" description="Helical" evidence="7">
    <location>
        <begin position="35"/>
        <end position="58"/>
    </location>
</feature>
<dbReference type="PANTHER" id="PTHR43386">
    <property type="entry name" value="OLIGOPEPTIDE TRANSPORT SYSTEM PERMEASE PROTEIN APPC"/>
    <property type="match status" value="1"/>
</dbReference>
<dbReference type="PANTHER" id="PTHR43386:SF1">
    <property type="entry name" value="D,D-DIPEPTIDE TRANSPORT SYSTEM PERMEASE PROTEIN DDPC-RELATED"/>
    <property type="match status" value="1"/>
</dbReference>
<dbReference type="GO" id="GO:0005886">
    <property type="term" value="C:plasma membrane"/>
    <property type="evidence" value="ECO:0007669"/>
    <property type="project" value="UniProtKB-SubCell"/>
</dbReference>
<feature type="transmembrane region" description="Helical" evidence="7">
    <location>
        <begin position="266"/>
        <end position="286"/>
    </location>
</feature>
<name>A0A840IBH7_9ACTN</name>
<evidence type="ECO:0000256" key="1">
    <source>
        <dbReference type="ARBA" id="ARBA00004651"/>
    </source>
</evidence>
<organism evidence="10 11">
    <name type="scientific">Conexibacter arvalis</name>
    <dbReference type="NCBI Taxonomy" id="912552"/>
    <lineage>
        <taxon>Bacteria</taxon>
        <taxon>Bacillati</taxon>
        <taxon>Actinomycetota</taxon>
        <taxon>Thermoleophilia</taxon>
        <taxon>Solirubrobacterales</taxon>
        <taxon>Conexibacteraceae</taxon>
        <taxon>Conexibacter</taxon>
    </lineage>
</organism>
<feature type="transmembrane region" description="Helical" evidence="7">
    <location>
        <begin position="136"/>
        <end position="155"/>
    </location>
</feature>
<dbReference type="CDD" id="cd06261">
    <property type="entry name" value="TM_PBP2"/>
    <property type="match status" value="1"/>
</dbReference>
<dbReference type="InterPro" id="IPR050366">
    <property type="entry name" value="BP-dependent_transpt_permease"/>
</dbReference>
<keyword evidence="11" id="KW-1185">Reference proteome</keyword>
<keyword evidence="2 7" id="KW-0813">Transport</keyword>
<evidence type="ECO:0000256" key="2">
    <source>
        <dbReference type="ARBA" id="ARBA00022448"/>
    </source>
</evidence>
<feature type="domain" description="ABC transmembrane type-1" evidence="9">
    <location>
        <begin position="97"/>
        <end position="287"/>
    </location>
</feature>
<feature type="transmembrane region" description="Helical" evidence="7">
    <location>
        <begin position="214"/>
        <end position="243"/>
    </location>
</feature>
<dbReference type="RefSeq" id="WP_183339569.1">
    <property type="nucleotide sequence ID" value="NZ_JACHNU010000001.1"/>
</dbReference>
<comment type="caution">
    <text evidence="10">The sequence shown here is derived from an EMBL/GenBank/DDBJ whole genome shotgun (WGS) entry which is preliminary data.</text>
</comment>
<feature type="transmembrane region" description="Helical" evidence="7">
    <location>
        <begin position="99"/>
        <end position="124"/>
    </location>
</feature>
<evidence type="ECO:0000259" key="9">
    <source>
        <dbReference type="PROSITE" id="PS50928"/>
    </source>
</evidence>
<comment type="subcellular location">
    <subcellularLocation>
        <location evidence="1 7">Cell membrane</location>
        <topology evidence="1 7">Multi-pass membrane protein</topology>
    </subcellularLocation>
</comment>
<dbReference type="InterPro" id="IPR000515">
    <property type="entry name" value="MetI-like"/>
</dbReference>